<sequence>MRRIFRSWKTGSVDEGDDDVSSDLHRPREEKAKYRRAFRKIFAFLDRAVAIAGRVEDFSELCSKLQTSETRTLHYRRGFVFKILALQNSIIGPNLG</sequence>
<name>A0A2P2L037_RHIMU</name>
<dbReference type="EMBL" id="GGEC01030858">
    <property type="protein sequence ID" value="MBX11342.1"/>
    <property type="molecule type" value="Transcribed_RNA"/>
</dbReference>
<protein>
    <submittedName>
        <fullName evidence="2">Uncharacterized protein</fullName>
    </submittedName>
</protein>
<dbReference type="AlphaFoldDB" id="A0A2P2L037"/>
<evidence type="ECO:0000256" key="1">
    <source>
        <dbReference type="SAM" id="MobiDB-lite"/>
    </source>
</evidence>
<evidence type="ECO:0000313" key="2">
    <source>
        <dbReference type="EMBL" id="MBX11342.1"/>
    </source>
</evidence>
<feature type="region of interest" description="Disordered" evidence="1">
    <location>
        <begin position="1"/>
        <end position="25"/>
    </location>
</feature>
<accession>A0A2P2L037</accession>
<reference evidence="2" key="1">
    <citation type="submission" date="2018-02" db="EMBL/GenBank/DDBJ databases">
        <title>Rhizophora mucronata_Transcriptome.</title>
        <authorList>
            <person name="Meera S.P."/>
            <person name="Sreeshan A."/>
            <person name="Augustine A."/>
        </authorList>
    </citation>
    <scope>NUCLEOTIDE SEQUENCE</scope>
    <source>
        <tissue evidence="2">Leaf</tissue>
    </source>
</reference>
<proteinExistence type="predicted"/>
<organism evidence="2">
    <name type="scientific">Rhizophora mucronata</name>
    <name type="common">Asiatic mangrove</name>
    <dbReference type="NCBI Taxonomy" id="61149"/>
    <lineage>
        <taxon>Eukaryota</taxon>
        <taxon>Viridiplantae</taxon>
        <taxon>Streptophyta</taxon>
        <taxon>Embryophyta</taxon>
        <taxon>Tracheophyta</taxon>
        <taxon>Spermatophyta</taxon>
        <taxon>Magnoliopsida</taxon>
        <taxon>eudicotyledons</taxon>
        <taxon>Gunneridae</taxon>
        <taxon>Pentapetalae</taxon>
        <taxon>rosids</taxon>
        <taxon>fabids</taxon>
        <taxon>Malpighiales</taxon>
        <taxon>Rhizophoraceae</taxon>
        <taxon>Rhizophora</taxon>
    </lineage>
</organism>